<dbReference type="InterPro" id="IPR047057">
    <property type="entry name" value="MerR_fam"/>
</dbReference>
<keyword evidence="4" id="KW-0804">Transcription</keyword>
<feature type="domain" description="HTH merR-type" evidence="6">
    <location>
        <begin position="1"/>
        <end position="71"/>
    </location>
</feature>
<keyword evidence="5" id="KW-0175">Coiled coil</keyword>
<dbReference type="Gene3D" id="1.10.1660.10">
    <property type="match status" value="1"/>
</dbReference>
<comment type="caution">
    <text evidence="7">The sequence shown here is derived from an EMBL/GenBank/DDBJ whole genome shotgun (WGS) entry which is preliminary data.</text>
</comment>
<evidence type="ECO:0000256" key="2">
    <source>
        <dbReference type="ARBA" id="ARBA00023015"/>
    </source>
</evidence>
<keyword evidence="1" id="KW-0678">Repressor</keyword>
<dbReference type="PROSITE" id="PS00552">
    <property type="entry name" value="HTH_MERR_1"/>
    <property type="match status" value="1"/>
</dbReference>
<keyword evidence="3" id="KW-0238">DNA-binding</keyword>
<dbReference type="InterPro" id="IPR000551">
    <property type="entry name" value="MerR-type_HTH_dom"/>
</dbReference>
<evidence type="ECO:0000313" key="7">
    <source>
        <dbReference type="EMBL" id="MBS5587870.1"/>
    </source>
</evidence>
<feature type="coiled-coil region" evidence="5">
    <location>
        <begin position="83"/>
        <end position="110"/>
    </location>
</feature>
<dbReference type="GO" id="GO:0003677">
    <property type="term" value="F:DNA binding"/>
    <property type="evidence" value="ECO:0007669"/>
    <property type="project" value="UniProtKB-KW"/>
</dbReference>
<dbReference type="EMBL" id="JAGZCC010000013">
    <property type="protein sequence ID" value="MBS5587870.1"/>
    <property type="molecule type" value="Genomic_DNA"/>
</dbReference>
<accession>A0A943ENZ3</accession>
<dbReference type="PRINTS" id="PR00040">
    <property type="entry name" value="HTHMERR"/>
</dbReference>
<dbReference type="RefSeq" id="WP_303886359.1">
    <property type="nucleotide sequence ID" value="NZ_JAGZCC010000013.1"/>
</dbReference>
<dbReference type="InterPro" id="IPR009061">
    <property type="entry name" value="DNA-bd_dom_put_sf"/>
</dbReference>
<evidence type="ECO:0000313" key="8">
    <source>
        <dbReference type="Proteomes" id="UP000751224"/>
    </source>
</evidence>
<evidence type="ECO:0000259" key="6">
    <source>
        <dbReference type="PROSITE" id="PS50937"/>
    </source>
</evidence>
<evidence type="ECO:0000256" key="1">
    <source>
        <dbReference type="ARBA" id="ARBA00022491"/>
    </source>
</evidence>
<organism evidence="7 8">
    <name type="scientific">Thomasclavelia spiroformis</name>
    <dbReference type="NCBI Taxonomy" id="29348"/>
    <lineage>
        <taxon>Bacteria</taxon>
        <taxon>Bacillati</taxon>
        <taxon>Bacillota</taxon>
        <taxon>Erysipelotrichia</taxon>
        <taxon>Erysipelotrichales</taxon>
        <taxon>Coprobacillaceae</taxon>
        <taxon>Thomasclavelia</taxon>
    </lineage>
</organism>
<gene>
    <name evidence="7" type="ORF">KHX14_03510</name>
</gene>
<dbReference type="PANTHER" id="PTHR30204:SF69">
    <property type="entry name" value="MERR-FAMILY TRANSCRIPTIONAL REGULATOR"/>
    <property type="match status" value="1"/>
</dbReference>
<evidence type="ECO:0000256" key="3">
    <source>
        <dbReference type="ARBA" id="ARBA00023125"/>
    </source>
</evidence>
<sequence>MSYTIGEIAKMLNVSPSTIRYYDKEGLLPFVERTKGGIRIFKDKDYEFLKIIHCLKKTGMQIKDIRKFIFLVIQGDKIIDERLALFQNQKSEVEKQVKQLEEALDTIKFKCWYYETAKSVGNTEIVDNISDDELPEDLRIIRQKIRNLQ</sequence>
<dbReference type="AlphaFoldDB" id="A0A943ENZ3"/>
<dbReference type="PANTHER" id="PTHR30204">
    <property type="entry name" value="REDOX-CYCLING DRUG-SENSING TRANSCRIPTIONAL ACTIVATOR SOXR"/>
    <property type="match status" value="1"/>
</dbReference>
<dbReference type="GO" id="GO:0003700">
    <property type="term" value="F:DNA-binding transcription factor activity"/>
    <property type="evidence" value="ECO:0007669"/>
    <property type="project" value="InterPro"/>
</dbReference>
<evidence type="ECO:0000256" key="4">
    <source>
        <dbReference type="ARBA" id="ARBA00023163"/>
    </source>
</evidence>
<name>A0A943ENZ3_9FIRM</name>
<dbReference type="SUPFAM" id="SSF46955">
    <property type="entry name" value="Putative DNA-binding domain"/>
    <property type="match status" value="1"/>
</dbReference>
<dbReference type="CDD" id="cd01109">
    <property type="entry name" value="HTH_YyaN"/>
    <property type="match status" value="1"/>
</dbReference>
<protein>
    <submittedName>
        <fullName evidence="7">MerR family transcriptional regulator</fullName>
    </submittedName>
</protein>
<dbReference type="PROSITE" id="PS50937">
    <property type="entry name" value="HTH_MERR_2"/>
    <property type="match status" value="1"/>
</dbReference>
<dbReference type="SMART" id="SM00422">
    <property type="entry name" value="HTH_MERR"/>
    <property type="match status" value="1"/>
</dbReference>
<keyword evidence="2" id="KW-0805">Transcription regulation</keyword>
<evidence type="ECO:0000256" key="5">
    <source>
        <dbReference type="SAM" id="Coils"/>
    </source>
</evidence>
<dbReference type="Pfam" id="PF13411">
    <property type="entry name" value="MerR_1"/>
    <property type="match status" value="1"/>
</dbReference>
<reference evidence="7" key="1">
    <citation type="submission" date="2021-02" db="EMBL/GenBank/DDBJ databases">
        <title>Infant gut strain persistence is associated with maternal origin, phylogeny, and functional potential including surface adhesion and iron acquisition.</title>
        <authorList>
            <person name="Lou Y.C."/>
        </authorList>
    </citation>
    <scope>NUCLEOTIDE SEQUENCE</scope>
    <source>
        <strain evidence="7">L3_108_000G1_dasL3_108_000G1_metabat.metabat.11</strain>
    </source>
</reference>
<proteinExistence type="predicted"/>
<dbReference type="Proteomes" id="UP000751224">
    <property type="component" value="Unassembled WGS sequence"/>
</dbReference>